<dbReference type="InterPro" id="IPR046335">
    <property type="entry name" value="LacI/GalR-like_sensor"/>
</dbReference>
<keyword evidence="2" id="KW-0805">Transcription regulation</keyword>
<evidence type="ECO:0000313" key="6">
    <source>
        <dbReference type="EMBL" id="RSL31874.1"/>
    </source>
</evidence>
<organism evidence="6 7">
    <name type="scientific">Salibacterium salarium</name>
    <dbReference type="NCBI Taxonomy" id="284579"/>
    <lineage>
        <taxon>Bacteria</taxon>
        <taxon>Bacillati</taxon>
        <taxon>Bacillota</taxon>
        <taxon>Bacilli</taxon>
        <taxon>Bacillales</taxon>
        <taxon>Bacillaceae</taxon>
    </lineage>
</organism>
<dbReference type="InterPro" id="IPR028082">
    <property type="entry name" value="Peripla_BP_I"/>
</dbReference>
<dbReference type="Pfam" id="PF00356">
    <property type="entry name" value="LacI"/>
    <property type="match status" value="1"/>
</dbReference>
<dbReference type="CDD" id="cd19977">
    <property type="entry name" value="PBP1_EndR-like"/>
    <property type="match status" value="1"/>
</dbReference>
<dbReference type="SUPFAM" id="SSF53822">
    <property type="entry name" value="Periplasmic binding protein-like I"/>
    <property type="match status" value="1"/>
</dbReference>
<dbReference type="AlphaFoldDB" id="A0A428N0B1"/>
<dbReference type="EMBL" id="RBVX01000020">
    <property type="protein sequence ID" value="RSL31874.1"/>
    <property type="molecule type" value="Genomic_DNA"/>
</dbReference>
<evidence type="ECO:0000259" key="5">
    <source>
        <dbReference type="PROSITE" id="PS50932"/>
    </source>
</evidence>
<keyword evidence="7" id="KW-1185">Reference proteome</keyword>
<dbReference type="Pfam" id="PF13377">
    <property type="entry name" value="Peripla_BP_3"/>
    <property type="match status" value="1"/>
</dbReference>
<keyword evidence="3 6" id="KW-0238">DNA-binding</keyword>
<evidence type="ECO:0000256" key="4">
    <source>
        <dbReference type="ARBA" id="ARBA00023163"/>
    </source>
</evidence>
<evidence type="ECO:0000256" key="3">
    <source>
        <dbReference type="ARBA" id="ARBA00023125"/>
    </source>
</evidence>
<dbReference type="PROSITE" id="PS50932">
    <property type="entry name" value="HTH_LACI_2"/>
    <property type="match status" value="1"/>
</dbReference>
<dbReference type="SMART" id="SM00354">
    <property type="entry name" value="HTH_LACI"/>
    <property type="match status" value="1"/>
</dbReference>
<dbReference type="PANTHER" id="PTHR30146">
    <property type="entry name" value="LACI-RELATED TRANSCRIPTIONAL REPRESSOR"/>
    <property type="match status" value="1"/>
</dbReference>
<feature type="domain" description="HTH lacI-type" evidence="5">
    <location>
        <begin position="4"/>
        <end position="59"/>
    </location>
</feature>
<dbReference type="InterPro" id="IPR010982">
    <property type="entry name" value="Lambda_DNA-bd_dom_sf"/>
</dbReference>
<evidence type="ECO:0000313" key="7">
    <source>
        <dbReference type="Proteomes" id="UP000275076"/>
    </source>
</evidence>
<dbReference type="SUPFAM" id="SSF47413">
    <property type="entry name" value="lambda repressor-like DNA-binding domains"/>
    <property type="match status" value="1"/>
</dbReference>
<evidence type="ECO:0000256" key="1">
    <source>
        <dbReference type="ARBA" id="ARBA00022491"/>
    </source>
</evidence>
<keyword evidence="4" id="KW-0804">Transcription</keyword>
<dbReference type="CDD" id="cd01392">
    <property type="entry name" value="HTH_LacI"/>
    <property type="match status" value="1"/>
</dbReference>
<reference evidence="6 7" key="1">
    <citation type="submission" date="2018-10" db="EMBL/GenBank/DDBJ databases">
        <title>Draft genome sequence of Bacillus salarius IM0101, isolated from a hypersaline soil in Inner Mongolia, China.</title>
        <authorList>
            <person name="Yamprayoonswat W."/>
            <person name="Boonvisut S."/>
            <person name="Jumpathong W."/>
            <person name="Sittihan S."/>
            <person name="Ruangsuj P."/>
            <person name="Wanthongcharoen S."/>
            <person name="Thongpramul N."/>
            <person name="Pimmason S."/>
            <person name="Yu B."/>
            <person name="Yasawong M."/>
        </authorList>
    </citation>
    <scope>NUCLEOTIDE SEQUENCE [LARGE SCALE GENOMIC DNA]</scope>
    <source>
        <strain evidence="6 7">IM0101</strain>
    </source>
</reference>
<gene>
    <name evidence="6" type="ORF">D7Z54_18765</name>
</gene>
<dbReference type="Gene3D" id="1.10.260.40">
    <property type="entry name" value="lambda repressor-like DNA-binding domains"/>
    <property type="match status" value="1"/>
</dbReference>
<dbReference type="GO" id="GO:0000976">
    <property type="term" value="F:transcription cis-regulatory region binding"/>
    <property type="evidence" value="ECO:0007669"/>
    <property type="project" value="TreeGrafter"/>
</dbReference>
<comment type="caution">
    <text evidence="6">The sequence shown here is derived from an EMBL/GenBank/DDBJ whole genome shotgun (WGS) entry which is preliminary data.</text>
</comment>
<sequence length="337" mass="38566">MKKITISDVAKHANISKSTVSQYLNERYEYMGEQTKQRIHESIIELGYSPNYLARSLKQKKTFTIGIMVANILHGFSTKVIRAIEDACNEENIHTIVCNTDEDPEKEQKYMEMLQAKQVDGFIVFPAGENAKVYQRMLEQNTPLVFIDRIMSDLKIDTVLMDNERASELAVENFAKHGHEKLAVATPELKPYMTPRLERLSGFKKALQTNNLPVKEDYLISENLDSLQERLQHVFTMEDPPTAMLANNDLTLVEMLEFFKKSNIRLPDDISIIGIDDVPFANVYHPGITTIEQPAFKIGKKAAELLFDQINDTASEPEVYRFAPKLFERESVKTLDE</sequence>
<accession>A0A428N0B1</accession>
<dbReference type="PANTHER" id="PTHR30146:SF148">
    <property type="entry name" value="HTH-TYPE TRANSCRIPTIONAL REPRESSOR PURR-RELATED"/>
    <property type="match status" value="1"/>
</dbReference>
<dbReference type="Gene3D" id="3.40.50.2300">
    <property type="match status" value="2"/>
</dbReference>
<dbReference type="Proteomes" id="UP000275076">
    <property type="component" value="Unassembled WGS sequence"/>
</dbReference>
<proteinExistence type="predicted"/>
<dbReference type="GO" id="GO:0003700">
    <property type="term" value="F:DNA-binding transcription factor activity"/>
    <property type="evidence" value="ECO:0007669"/>
    <property type="project" value="TreeGrafter"/>
</dbReference>
<protein>
    <submittedName>
        <fullName evidence="6">LacI family DNA-binding transcriptional regulator</fullName>
    </submittedName>
</protein>
<name>A0A428N0B1_9BACI</name>
<keyword evidence="1" id="KW-0678">Repressor</keyword>
<dbReference type="InterPro" id="IPR000843">
    <property type="entry name" value="HTH_LacI"/>
</dbReference>
<evidence type="ECO:0000256" key="2">
    <source>
        <dbReference type="ARBA" id="ARBA00023015"/>
    </source>
</evidence>
<dbReference type="OrthoDB" id="1639518at2"/>